<dbReference type="EMBL" id="MBDN02000093">
    <property type="protein sequence ID" value="RLN80939.1"/>
    <property type="molecule type" value="Genomic_DNA"/>
</dbReference>
<keyword evidence="7" id="KW-1185">Reference proteome</keyword>
<feature type="signal peptide" evidence="3">
    <location>
        <begin position="1"/>
        <end position="20"/>
    </location>
</feature>
<evidence type="ECO:0000313" key="6">
    <source>
        <dbReference type="EMBL" id="RLN80939.1"/>
    </source>
</evidence>
<feature type="domain" description="Tr-type G" evidence="4">
    <location>
        <begin position="180"/>
        <end position="219"/>
    </location>
</feature>
<dbReference type="Proteomes" id="UP000285624">
    <property type="component" value="Unassembled WGS sequence"/>
</dbReference>
<feature type="non-terminal residue" evidence="6">
    <location>
        <position position="223"/>
    </location>
</feature>
<dbReference type="Pfam" id="PF00009">
    <property type="entry name" value="GTP_EFTU"/>
    <property type="match status" value="1"/>
</dbReference>
<keyword evidence="1" id="KW-0547">Nucleotide-binding</keyword>
<keyword evidence="3" id="KW-0732">Signal</keyword>
<dbReference type="STRING" id="325452.A0A3R7HJH5"/>
<dbReference type="GO" id="GO:0005525">
    <property type="term" value="F:GTP binding"/>
    <property type="evidence" value="ECO:0007669"/>
    <property type="project" value="UniProtKB-KW"/>
</dbReference>
<dbReference type="AlphaFoldDB" id="A0A3R7HJH5"/>
<evidence type="ECO:0000313" key="8">
    <source>
        <dbReference type="Proteomes" id="UP000285883"/>
    </source>
</evidence>
<feature type="chain" id="PRO_5033394872" description="Tr-type G domain-containing protein" evidence="3">
    <location>
        <begin position="21"/>
        <end position="223"/>
    </location>
</feature>
<keyword evidence="2" id="KW-0342">GTP-binding</keyword>
<dbReference type="GO" id="GO:0003924">
    <property type="term" value="F:GTPase activity"/>
    <property type="evidence" value="ECO:0007669"/>
    <property type="project" value="InterPro"/>
</dbReference>
<evidence type="ECO:0000313" key="7">
    <source>
        <dbReference type="Proteomes" id="UP000285624"/>
    </source>
</evidence>
<evidence type="ECO:0000256" key="3">
    <source>
        <dbReference type="SAM" id="SignalP"/>
    </source>
</evidence>
<evidence type="ECO:0000313" key="5">
    <source>
        <dbReference type="EMBL" id="RLN36548.1"/>
    </source>
</evidence>
<dbReference type="Proteomes" id="UP000285883">
    <property type="component" value="Unassembled WGS sequence"/>
</dbReference>
<gene>
    <name evidence="5" type="ORF">BBI17_004321</name>
    <name evidence="6" type="ORF">BBO99_00004145</name>
</gene>
<evidence type="ECO:0000259" key="4">
    <source>
        <dbReference type="Pfam" id="PF00009"/>
    </source>
</evidence>
<dbReference type="InterPro" id="IPR027417">
    <property type="entry name" value="P-loop_NTPase"/>
</dbReference>
<protein>
    <recommendedName>
        <fullName evidence="4">Tr-type G domain-containing protein</fullName>
    </recommendedName>
</protein>
<evidence type="ECO:0000256" key="2">
    <source>
        <dbReference type="ARBA" id="ARBA00023134"/>
    </source>
</evidence>
<organism evidence="6 7">
    <name type="scientific">Phytophthora kernoviae</name>
    <dbReference type="NCBI Taxonomy" id="325452"/>
    <lineage>
        <taxon>Eukaryota</taxon>
        <taxon>Sar</taxon>
        <taxon>Stramenopiles</taxon>
        <taxon>Oomycota</taxon>
        <taxon>Peronosporomycetes</taxon>
        <taxon>Peronosporales</taxon>
        <taxon>Peronosporaceae</taxon>
        <taxon>Phytophthora</taxon>
    </lineage>
</organism>
<evidence type="ECO:0000256" key="1">
    <source>
        <dbReference type="ARBA" id="ARBA00022741"/>
    </source>
</evidence>
<dbReference type="InterPro" id="IPR000795">
    <property type="entry name" value="T_Tr_GTP-bd_dom"/>
</dbReference>
<dbReference type="InterPro" id="IPR050100">
    <property type="entry name" value="TRAFAC_GTPase_members"/>
</dbReference>
<dbReference type="SUPFAM" id="SSF52540">
    <property type="entry name" value="P-loop containing nucleoside triphosphate hydrolases"/>
    <property type="match status" value="1"/>
</dbReference>
<dbReference type="Gene3D" id="3.40.50.300">
    <property type="entry name" value="P-loop containing nucleotide triphosphate hydrolases"/>
    <property type="match status" value="1"/>
</dbReference>
<sequence>MKLVYSLAFTTLLVASATTASPNMTAVSIFDDGSCSDAPLQVVFNPLDDCSNITANAECSVEAEDLGLYASASCTTDPREFSSAAFGDTQFVLVEIYTPYTDCSELEGVAAYRIDSDCHPTLDASTSFRVIWDDETPTMSLFADTDCNSFPMFEFELPTSEIDANECYGDSNNSIMGKEKTHISLVVIGHVDAGKSTTTGHLIYKCGGIDKRTIEKFEKEAAE</sequence>
<comment type="caution">
    <text evidence="6">The sequence shown here is derived from an EMBL/GenBank/DDBJ whole genome shotgun (WGS) entry which is preliminary data.</text>
</comment>
<dbReference type="PANTHER" id="PTHR23115">
    <property type="entry name" value="TRANSLATION FACTOR"/>
    <property type="match status" value="1"/>
</dbReference>
<name>A0A3R7HJH5_9STRA</name>
<accession>A0A3R7HJH5</accession>
<dbReference type="EMBL" id="MAYM02000734">
    <property type="protein sequence ID" value="RLN36548.1"/>
    <property type="molecule type" value="Genomic_DNA"/>
</dbReference>
<proteinExistence type="predicted"/>
<reference evidence="7 8" key="1">
    <citation type="submission" date="2018-07" db="EMBL/GenBank/DDBJ databases">
        <title>Genome sequencing of oomycete isolates from Chile give support for New Zealand origin for Phytophthora kernoviae and make available the first Nothophytophthora sp. genome.</title>
        <authorList>
            <person name="Studholme D.J."/>
            <person name="Sanfuentes E."/>
            <person name="Panda P."/>
            <person name="Hill R."/>
            <person name="Sambles C."/>
            <person name="Grant M."/>
            <person name="Williams N.M."/>
            <person name="Mcdougal R.L."/>
        </authorList>
    </citation>
    <scope>NUCLEOTIDE SEQUENCE [LARGE SCALE GENOMIC DNA]</scope>
    <source>
        <strain evidence="5">Chile2</strain>
        <strain evidence="6">Chile4</strain>
    </source>
</reference>